<dbReference type="EMBL" id="BARW01016831">
    <property type="protein sequence ID" value="GAI95656.1"/>
    <property type="molecule type" value="Genomic_DNA"/>
</dbReference>
<comment type="caution">
    <text evidence="1">The sequence shown here is derived from an EMBL/GenBank/DDBJ whole genome shotgun (WGS) entry which is preliminary data.</text>
</comment>
<reference evidence="1" key="1">
    <citation type="journal article" date="2014" name="Front. Microbiol.">
        <title>High frequency of phylogenetically diverse reductive dehalogenase-homologous genes in deep subseafloor sedimentary metagenomes.</title>
        <authorList>
            <person name="Kawai M."/>
            <person name="Futagami T."/>
            <person name="Toyoda A."/>
            <person name="Takaki Y."/>
            <person name="Nishi S."/>
            <person name="Hori S."/>
            <person name="Arai W."/>
            <person name="Tsubouchi T."/>
            <person name="Morono Y."/>
            <person name="Uchiyama I."/>
            <person name="Ito T."/>
            <person name="Fujiyama A."/>
            <person name="Inagaki F."/>
            <person name="Takami H."/>
        </authorList>
    </citation>
    <scope>NUCLEOTIDE SEQUENCE</scope>
    <source>
        <strain evidence="1">Expedition CK06-06</strain>
    </source>
</reference>
<gene>
    <name evidence="1" type="ORF">S12H4_29212</name>
</gene>
<evidence type="ECO:0000313" key="1">
    <source>
        <dbReference type="EMBL" id="GAI95656.1"/>
    </source>
</evidence>
<sequence length="32" mass="3927">CKRKKINFYKYKYKYTVSSGGYTMSTSQWICY</sequence>
<feature type="non-terminal residue" evidence="1">
    <location>
        <position position="1"/>
    </location>
</feature>
<protein>
    <submittedName>
        <fullName evidence="1">Uncharacterized protein</fullName>
    </submittedName>
</protein>
<dbReference type="AlphaFoldDB" id="X1TWA2"/>
<proteinExistence type="predicted"/>
<accession>X1TWA2</accession>
<name>X1TWA2_9ZZZZ</name>
<organism evidence="1">
    <name type="scientific">marine sediment metagenome</name>
    <dbReference type="NCBI Taxonomy" id="412755"/>
    <lineage>
        <taxon>unclassified sequences</taxon>
        <taxon>metagenomes</taxon>
        <taxon>ecological metagenomes</taxon>
    </lineage>
</organism>